<evidence type="ECO:0000256" key="8">
    <source>
        <dbReference type="ARBA" id="ARBA00022741"/>
    </source>
</evidence>
<dbReference type="InterPro" id="IPR017969">
    <property type="entry name" value="Heavy-metal-associated_CS"/>
</dbReference>
<evidence type="ECO:0000256" key="15">
    <source>
        <dbReference type="ARBA" id="ARBA00023065"/>
    </source>
</evidence>
<comment type="subcellular location">
    <subcellularLocation>
        <location evidence="1">Endomembrane system</location>
        <topology evidence="1">Multi-pass membrane protein</topology>
    </subcellularLocation>
    <subcellularLocation>
        <location evidence="18">Membrane</location>
    </subcellularLocation>
</comment>
<feature type="transmembrane region" description="Helical" evidence="18">
    <location>
        <begin position="257"/>
        <end position="280"/>
    </location>
</feature>
<evidence type="ECO:0000256" key="11">
    <source>
        <dbReference type="ARBA" id="ARBA00022842"/>
    </source>
</evidence>
<dbReference type="SUPFAM" id="SSF81665">
    <property type="entry name" value="Calcium ATPase, transmembrane domain M"/>
    <property type="match status" value="1"/>
</dbReference>
<dbReference type="InterPro" id="IPR036163">
    <property type="entry name" value="HMA_dom_sf"/>
</dbReference>
<feature type="transmembrane region" description="Helical" evidence="18">
    <location>
        <begin position="520"/>
        <end position="542"/>
    </location>
</feature>
<evidence type="ECO:0000256" key="5">
    <source>
        <dbReference type="ARBA" id="ARBA00022692"/>
    </source>
</evidence>
<dbReference type="InterPro" id="IPR001757">
    <property type="entry name" value="P_typ_ATPase"/>
</dbReference>
<evidence type="ECO:0000256" key="12">
    <source>
        <dbReference type="ARBA" id="ARBA00022967"/>
    </source>
</evidence>
<dbReference type="PRINTS" id="PR00942">
    <property type="entry name" value="CUATPASEI"/>
</dbReference>
<dbReference type="OrthoDB" id="432719at2759"/>
<dbReference type="NCBIfam" id="TIGR00003">
    <property type="entry name" value="copper ion binding protein"/>
    <property type="match status" value="2"/>
</dbReference>
<dbReference type="GO" id="GO:0140581">
    <property type="term" value="F:P-type monovalent copper transporter activity"/>
    <property type="evidence" value="ECO:0007669"/>
    <property type="project" value="UniProtKB-EC"/>
</dbReference>
<dbReference type="InterPro" id="IPR044492">
    <property type="entry name" value="P_typ_ATPase_HD_dom"/>
</dbReference>
<dbReference type="Gene3D" id="2.70.150.10">
    <property type="entry name" value="Calcium-transporting ATPase, cytoplasmic transduction domain A"/>
    <property type="match status" value="1"/>
</dbReference>
<dbReference type="Pfam" id="PF00403">
    <property type="entry name" value="HMA"/>
    <property type="match status" value="2"/>
</dbReference>
<dbReference type="GO" id="GO:0043682">
    <property type="term" value="F:P-type divalent copper transporter activity"/>
    <property type="evidence" value="ECO:0007669"/>
    <property type="project" value="TreeGrafter"/>
</dbReference>
<keyword evidence="16 18" id="KW-0472">Membrane</keyword>
<gene>
    <name evidence="21" type="ORF">BCV70DRAFT_197063</name>
</gene>
<dbReference type="InterPro" id="IPR036412">
    <property type="entry name" value="HAD-like_sf"/>
</dbReference>
<dbReference type="PRINTS" id="PR00119">
    <property type="entry name" value="CATATPASE"/>
</dbReference>
<dbReference type="Proteomes" id="UP000246740">
    <property type="component" value="Unassembled WGS sequence"/>
</dbReference>
<dbReference type="CDD" id="cd00371">
    <property type="entry name" value="HMA"/>
    <property type="match status" value="2"/>
</dbReference>
<dbReference type="InterPro" id="IPR023298">
    <property type="entry name" value="ATPase_P-typ_TM_dom_sf"/>
</dbReference>
<dbReference type="SFLD" id="SFLDF00027">
    <property type="entry name" value="p-type_atpase"/>
    <property type="match status" value="1"/>
</dbReference>
<evidence type="ECO:0000313" key="21">
    <source>
        <dbReference type="EMBL" id="PWZ02800.1"/>
    </source>
</evidence>
<evidence type="ECO:0000256" key="19">
    <source>
        <dbReference type="SAM" id="MobiDB-lite"/>
    </source>
</evidence>
<feature type="region of interest" description="Disordered" evidence="19">
    <location>
        <begin position="1083"/>
        <end position="1109"/>
    </location>
</feature>
<feature type="transmembrane region" description="Helical" evidence="18">
    <location>
        <begin position="221"/>
        <end position="245"/>
    </location>
</feature>
<dbReference type="NCBIfam" id="TIGR01525">
    <property type="entry name" value="ATPase-IB_hvy"/>
    <property type="match status" value="1"/>
</dbReference>
<keyword evidence="8 18" id="KW-0547">Nucleotide-binding</keyword>
<dbReference type="GO" id="GO:0012505">
    <property type="term" value="C:endomembrane system"/>
    <property type="evidence" value="ECO:0007669"/>
    <property type="project" value="UniProtKB-SubCell"/>
</dbReference>
<dbReference type="FunFam" id="2.70.150.10:FF:000002">
    <property type="entry name" value="Copper-transporting ATPase 1, putative"/>
    <property type="match status" value="1"/>
</dbReference>
<feature type="transmembrane region" description="Helical" evidence="18">
    <location>
        <begin position="965"/>
        <end position="988"/>
    </location>
</feature>
<protein>
    <recommendedName>
        <fullName evidence="3">P-type Cu(+) transporter</fullName>
        <ecNumber evidence="3">7.2.2.8</ecNumber>
    </recommendedName>
    <alternativeName>
        <fullName evidence="17">Cu(2+)-ATPase</fullName>
    </alternativeName>
</protein>
<dbReference type="SUPFAM" id="SSF56784">
    <property type="entry name" value="HAD-like"/>
    <property type="match status" value="1"/>
</dbReference>
<dbReference type="SFLD" id="SFLDS00003">
    <property type="entry name" value="Haloacid_Dehalogenase"/>
    <property type="match status" value="1"/>
</dbReference>
<dbReference type="SUPFAM" id="SSF55008">
    <property type="entry name" value="HMA, heavy metal-associated domain"/>
    <property type="match status" value="2"/>
</dbReference>
<dbReference type="Gene3D" id="3.30.70.100">
    <property type="match status" value="2"/>
</dbReference>
<evidence type="ECO:0000256" key="13">
    <source>
        <dbReference type="ARBA" id="ARBA00022989"/>
    </source>
</evidence>
<accession>A0A317XXZ6</accession>
<evidence type="ECO:0000259" key="20">
    <source>
        <dbReference type="PROSITE" id="PS50846"/>
    </source>
</evidence>
<keyword evidence="10 18" id="KW-0067">ATP-binding</keyword>
<evidence type="ECO:0000256" key="1">
    <source>
        <dbReference type="ARBA" id="ARBA00004127"/>
    </source>
</evidence>
<dbReference type="InterPro" id="IPR006122">
    <property type="entry name" value="HMA_Cu_ion-bd"/>
</dbReference>
<dbReference type="EC" id="7.2.2.8" evidence="3"/>
<dbReference type="InterPro" id="IPR006121">
    <property type="entry name" value="HMA_dom"/>
</dbReference>
<keyword evidence="22" id="KW-1185">Reference proteome</keyword>
<dbReference type="GO" id="GO:0016887">
    <property type="term" value="F:ATP hydrolysis activity"/>
    <property type="evidence" value="ECO:0007669"/>
    <property type="project" value="InterPro"/>
</dbReference>
<evidence type="ECO:0000313" key="22">
    <source>
        <dbReference type="Proteomes" id="UP000246740"/>
    </source>
</evidence>
<dbReference type="FunCoup" id="A0A317XXZ6">
    <property type="interactions" value="294"/>
</dbReference>
<dbReference type="InParanoid" id="A0A317XXZ6"/>
<keyword evidence="13 18" id="KW-1133">Transmembrane helix</keyword>
<dbReference type="Pfam" id="PF00702">
    <property type="entry name" value="Hydrolase"/>
    <property type="match status" value="1"/>
</dbReference>
<organism evidence="21 22">
    <name type="scientific">Testicularia cyperi</name>
    <dbReference type="NCBI Taxonomy" id="1882483"/>
    <lineage>
        <taxon>Eukaryota</taxon>
        <taxon>Fungi</taxon>
        <taxon>Dikarya</taxon>
        <taxon>Basidiomycota</taxon>
        <taxon>Ustilaginomycotina</taxon>
        <taxon>Ustilaginomycetes</taxon>
        <taxon>Ustilaginales</taxon>
        <taxon>Anthracoideaceae</taxon>
        <taxon>Testicularia</taxon>
    </lineage>
</organism>
<keyword evidence="9" id="KW-0187">Copper transport</keyword>
<dbReference type="CDD" id="cd02094">
    <property type="entry name" value="P-type_ATPase_Cu-like"/>
    <property type="match status" value="1"/>
</dbReference>
<dbReference type="InterPro" id="IPR008250">
    <property type="entry name" value="ATPase_P-typ_transduc_dom_A_sf"/>
</dbReference>
<feature type="domain" description="HMA" evidence="20">
    <location>
        <begin position="27"/>
        <end position="93"/>
    </location>
</feature>
<evidence type="ECO:0000256" key="16">
    <source>
        <dbReference type="ARBA" id="ARBA00023136"/>
    </source>
</evidence>
<evidence type="ECO:0000256" key="18">
    <source>
        <dbReference type="RuleBase" id="RU362081"/>
    </source>
</evidence>
<evidence type="ECO:0000256" key="4">
    <source>
        <dbReference type="ARBA" id="ARBA00022448"/>
    </source>
</evidence>
<evidence type="ECO:0000256" key="3">
    <source>
        <dbReference type="ARBA" id="ARBA00012517"/>
    </source>
</evidence>
<evidence type="ECO:0000256" key="17">
    <source>
        <dbReference type="ARBA" id="ARBA00080126"/>
    </source>
</evidence>
<keyword evidence="11" id="KW-0460">Magnesium</keyword>
<dbReference type="InterPro" id="IPR023299">
    <property type="entry name" value="ATPase_P-typ_cyto_dom_N"/>
</dbReference>
<dbReference type="GO" id="GO:0005524">
    <property type="term" value="F:ATP binding"/>
    <property type="evidence" value="ECO:0007669"/>
    <property type="project" value="UniProtKB-UniRule"/>
</dbReference>
<feature type="domain" description="HMA" evidence="20">
    <location>
        <begin position="130"/>
        <end position="196"/>
    </location>
</feature>
<evidence type="ECO:0000256" key="7">
    <source>
        <dbReference type="ARBA" id="ARBA00022737"/>
    </source>
</evidence>
<dbReference type="GO" id="GO:0016020">
    <property type="term" value="C:membrane"/>
    <property type="evidence" value="ECO:0007669"/>
    <property type="project" value="UniProtKB-SubCell"/>
</dbReference>
<evidence type="ECO:0000256" key="9">
    <source>
        <dbReference type="ARBA" id="ARBA00022796"/>
    </source>
</evidence>
<feature type="transmembrane region" description="Helical" evidence="18">
    <location>
        <begin position="562"/>
        <end position="584"/>
    </location>
</feature>
<comment type="similarity">
    <text evidence="2 18">Belongs to the cation transport ATPase (P-type) (TC 3.A.3) family. Type IB subfamily.</text>
</comment>
<keyword evidence="15" id="KW-0406">Ion transport</keyword>
<evidence type="ECO:0000256" key="14">
    <source>
        <dbReference type="ARBA" id="ARBA00023008"/>
    </source>
</evidence>
<dbReference type="PROSITE" id="PS50846">
    <property type="entry name" value="HMA_2"/>
    <property type="match status" value="2"/>
</dbReference>
<sequence length="1109" mass="118619">MSSVTEPLMAEAKGDSTGTVAAGGSKVTATFRIQGMTCGACVETIERMIRNQPGIHSISVALLAEKGTVVYDDSIWTPEKVAEEIEDTGFDAQFLEILRTESTQGAEHDEKVQVLAASAGPAAPRYADHGSAQLSVYGMTCASCSSTIERELAKIDGVQTVAVSLATERARIDYDKNKLGIRDLVEHIEDLGFDAVVSDDRDSTQLASLGRIKEVAEWRSAFLFSLSMAVPVFLLSMVLPRFAFARTALWWQPIPGLYLQDLLCLGLTIPVQFGIGLRFFRTSYKAIKHGSATMDVLIVIGTTASWVFSVVSMIVRLFCTDAAPMADGPMSSMDVAMPSSAARMLLRRMDMVMGPPGQCTKPATFFDTSTMLFTFVSFGRFLENTAKGKTSEALSRLIGLTPSSATIYSDGSEGKVEKKVASELVQRGDYVKVVPGERIVADGIIIRGESTVDESMVTGEAVPIHKVVGSAVIGGTVNGTGTFDFLVHRAGKDTSLAQIVKLVDEAQTSKAPIQAFADRVAGYFVPTVVGLGALTFVAWMIIAHMLSGHMLPSVFSQQGVTKFMVCLKLCISVIVVACPCALGLSTPTAVMVGTGVGAQNGILIKGGGPLEVSTSIRRMLFDKTGTLTVGKLTVREILWPQQSTASNLARGAKQLDSPAAGGLSRRQVLRIVGVAESRSEHPLARAISLHAQQLLGSKTPTLNPELSPQASVSPALLHENKAIVIDGATVEDFESHTGKGIQCRIQLEETMTSHMVRIGTRDYVLAEKNGHQAERLDDQIDDFVKREQTLGRTTAFASIDGGLAAVLSLSDSLKPEAKRTIRALTKMGIQCGMVTGDSWTAARAFARELGMDEERDVYAEMSPTDKRDLIIELRNSALHGDIEGGVRFSPFRANGKTRSGGIAMVGDGINDSPALASADLGIALGKGSDVAIEAASIVLMRSNLLDVAASIHLSRRIFRQIRLNFIWATMYNLVGIPLAMGVFLPWGLSLPPMMAGAAMAFSSVSVVASSLTLKWWKRPAELRDDSASHTAADLDTAQQLHLQNALERANAGAFDRVMANLKDVGYQVLGKLESAVSHSGLRLSRGRVPAGAPSASESRGYRPVASEEI</sequence>
<dbReference type="PANTHER" id="PTHR43520">
    <property type="entry name" value="ATP7, ISOFORM B"/>
    <property type="match status" value="1"/>
</dbReference>
<keyword evidence="6 18" id="KW-0479">Metal-binding</keyword>
<dbReference type="InterPro" id="IPR059000">
    <property type="entry name" value="ATPase_P-type_domA"/>
</dbReference>
<dbReference type="EMBL" id="KZ819188">
    <property type="protein sequence ID" value="PWZ02800.1"/>
    <property type="molecule type" value="Genomic_DNA"/>
</dbReference>
<dbReference type="InterPro" id="IPR027256">
    <property type="entry name" value="P-typ_ATPase_IB"/>
</dbReference>
<dbReference type="SUPFAM" id="SSF81653">
    <property type="entry name" value="Calcium ATPase, transduction domain A"/>
    <property type="match status" value="1"/>
</dbReference>
<dbReference type="PROSITE" id="PS00154">
    <property type="entry name" value="ATPASE_E1_E2"/>
    <property type="match status" value="1"/>
</dbReference>
<evidence type="ECO:0000256" key="10">
    <source>
        <dbReference type="ARBA" id="ARBA00022840"/>
    </source>
</evidence>
<name>A0A317XXZ6_9BASI</name>
<evidence type="ECO:0000256" key="2">
    <source>
        <dbReference type="ARBA" id="ARBA00006024"/>
    </source>
</evidence>
<dbReference type="NCBIfam" id="TIGR01494">
    <property type="entry name" value="ATPase_P-type"/>
    <property type="match status" value="1"/>
</dbReference>
<dbReference type="STRING" id="1882483.A0A317XXZ6"/>
<keyword evidence="14" id="KW-0186">Copper</keyword>
<keyword evidence="7" id="KW-0677">Repeat</keyword>
<reference evidence="21 22" key="1">
    <citation type="journal article" date="2018" name="Mol. Biol. Evol.">
        <title>Broad Genomic Sampling Reveals a Smut Pathogenic Ancestry of the Fungal Clade Ustilaginomycotina.</title>
        <authorList>
            <person name="Kijpornyongpan T."/>
            <person name="Mondo S.J."/>
            <person name="Barry K."/>
            <person name="Sandor L."/>
            <person name="Lee J."/>
            <person name="Lipzen A."/>
            <person name="Pangilinan J."/>
            <person name="LaButti K."/>
            <person name="Hainaut M."/>
            <person name="Henrissat B."/>
            <person name="Grigoriev I.V."/>
            <person name="Spatafora J.W."/>
            <person name="Aime M.C."/>
        </authorList>
    </citation>
    <scope>NUCLEOTIDE SEQUENCE [LARGE SCALE GENOMIC DNA]</scope>
    <source>
        <strain evidence="21 22">MCA 3645</strain>
    </source>
</reference>
<dbReference type="Gene3D" id="3.40.50.1000">
    <property type="entry name" value="HAD superfamily/HAD-like"/>
    <property type="match status" value="1"/>
</dbReference>
<keyword evidence="5 18" id="KW-0812">Transmembrane</keyword>
<dbReference type="Pfam" id="PF00122">
    <property type="entry name" value="E1-E2_ATPase"/>
    <property type="match status" value="1"/>
</dbReference>
<keyword evidence="4" id="KW-0813">Transport</keyword>
<dbReference type="FunFam" id="3.30.70.100:FF:000005">
    <property type="entry name" value="Copper-exporting P-type ATPase A"/>
    <property type="match status" value="1"/>
</dbReference>
<dbReference type="PROSITE" id="PS01047">
    <property type="entry name" value="HMA_1"/>
    <property type="match status" value="2"/>
</dbReference>
<feature type="transmembrane region" description="Helical" evidence="18">
    <location>
        <begin position="292"/>
        <end position="318"/>
    </location>
</feature>
<feature type="transmembrane region" description="Helical" evidence="18">
    <location>
        <begin position="994"/>
        <end position="1013"/>
    </location>
</feature>
<dbReference type="InterPro" id="IPR018303">
    <property type="entry name" value="ATPase_P-typ_P_site"/>
</dbReference>
<dbReference type="AlphaFoldDB" id="A0A317XXZ6"/>
<dbReference type="Gene3D" id="3.40.1110.10">
    <property type="entry name" value="Calcium-transporting ATPase, cytoplasmic domain N"/>
    <property type="match status" value="1"/>
</dbReference>
<proteinExistence type="inferred from homology"/>
<dbReference type="PANTHER" id="PTHR43520:SF8">
    <property type="entry name" value="P-TYPE CU(+) TRANSPORTER"/>
    <property type="match status" value="1"/>
</dbReference>
<dbReference type="SFLD" id="SFLDG00002">
    <property type="entry name" value="C1.7:_P-type_atpase_like"/>
    <property type="match status" value="1"/>
</dbReference>
<evidence type="ECO:0000256" key="6">
    <source>
        <dbReference type="ARBA" id="ARBA00022723"/>
    </source>
</evidence>
<dbReference type="GO" id="GO:0005507">
    <property type="term" value="F:copper ion binding"/>
    <property type="evidence" value="ECO:0007669"/>
    <property type="project" value="InterPro"/>
</dbReference>
<dbReference type="GO" id="GO:0055070">
    <property type="term" value="P:copper ion homeostasis"/>
    <property type="evidence" value="ECO:0007669"/>
    <property type="project" value="TreeGrafter"/>
</dbReference>
<dbReference type="FunFam" id="3.30.70.100:FF:000001">
    <property type="entry name" value="ATPase copper transporting beta"/>
    <property type="match status" value="1"/>
</dbReference>
<keyword evidence="12" id="KW-1278">Translocase</keyword>
<dbReference type="SUPFAM" id="SSF81660">
    <property type="entry name" value="Metal cation-transporting ATPase, ATP-binding domain N"/>
    <property type="match status" value="1"/>
</dbReference>
<dbReference type="InterPro" id="IPR023214">
    <property type="entry name" value="HAD_sf"/>
</dbReference>